<sequence>MHISKIKNALKDLNKIAELSLEHGAIAHLTDTIFKIENEISSAKLKLDILFLGNEKMLNKVIPENLLGDWQQKEFLQWNDGKYIIRVFGPKNFPLVKIDELQPVIKIIIWDNIELDQEDFNYMIERFTKNTAFIYFFSNLSKDKMSFEGQQLIHAWKMKLNALDEFLGPVEFCNSLPEQAKKAFIFISAVFAIRKISEFLEIQMINEQKDLDAKKISVTKELETHKKSANSKTGQEIYSHIKTNLSKSASEFEKGIGERFGKITKVQDNSLFYKIEKEIDELKALSEKEVDGEMILKLPSSVDQLLGWIKEELKDHLTNDVISLNDFLSASVEEVEEQLEKAGLSNAKIPFEVFDKNKIDPLLVHNIRLEKDFEAKGVSKNFNTIFSAIRQPVFMVMSIFMIAGFAGFNQEIQFIKDNFSILIVILLGFGTYQAFHNIAKEKRRKMSEETKKAKQFLLTELKKILSNIEREWKQPYTDFLKKQIRDVIDSCETELKNMSQKQAQESHDKNLLTQRKMLTINNQEKQFQSGLREKQNFDNKLKSLITDTKLEFNNLAK</sequence>
<evidence type="ECO:0000313" key="3">
    <source>
        <dbReference type="Proteomes" id="UP000004478"/>
    </source>
</evidence>
<feature type="transmembrane region" description="Helical" evidence="1">
    <location>
        <begin position="419"/>
        <end position="439"/>
    </location>
</feature>
<feature type="transmembrane region" description="Helical" evidence="1">
    <location>
        <begin position="388"/>
        <end position="407"/>
    </location>
</feature>
<dbReference type="EMBL" id="AMGM01000002">
    <property type="protein sequence ID" value="EKB51125.1"/>
    <property type="molecule type" value="Genomic_DNA"/>
</dbReference>
<keyword evidence="1" id="KW-0472">Membrane</keyword>
<evidence type="ECO:0000256" key="1">
    <source>
        <dbReference type="SAM" id="Phobius"/>
    </source>
</evidence>
<keyword evidence="1" id="KW-1133">Transmembrane helix</keyword>
<keyword evidence="3" id="KW-1185">Reference proteome</keyword>
<reference evidence="2 3" key="1">
    <citation type="journal article" date="2012" name="J. Bacteriol.">
        <title>Draft Genome Sequence of Cecembia lonarensis Strain LW9T, Isolated from Lonar Lake, a Haloalkaline Lake in India.</title>
        <authorList>
            <person name="Shivaji S."/>
            <person name="Ara S."/>
            <person name="Singh A."/>
            <person name="Pinnaka A.K."/>
        </authorList>
    </citation>
    <scope>NUCLEOTIDE SEQUENCE [LARGE SCALE GENOMIC DNA]</scope>
    <source>
        <strain evidence="2 3">LW9</strain>
    </source>
</reference>
<dbReference type="RefSeq" id="WP_009183230.1">
    <property type="nucleotide sequence ID" value="NZ_AMGM01000002.1"/>
</dbReference>
<dbReference type="Proteomes" id="UP000004478">
    <property type="component" value="Unassembled WGS sequence"/>
</dbReference>
<organism evidence="2 3">
    <name type="scientific">Cecembia lonarensis (strain CCUG 58316 / KCTC 22772 / LW9)</name>
    <dbReference type="NCBI Taxonomy" id="1225176"/>
    <lineage>
        <taxon>Bacteria</taxon>
        <taxon>Pseudomonadati</taxon>
        <taxon>Bacteroidota</taxon>
        <taxon>Cytophagia</taxon>
        <taxon>Cytophagales</taxon>
        <taxon>Cyclobacteriaceae</taxon>
        <taxon>Cecembia</taxon>
    </lineage>
</organism>
<dbReference type="AlphaFoldDB" id="K1L3V1"/>
<protein>
    <submittedName>
        <fullName evidence="2">Uncharacterized protein</fullName>
    </submittedName>
</protein>
<evidence type="ECO:0000313" key="2">
    <source>
        <dbReference type="EMBL" id="EKB51125.1"/>
    </source>
</evidence>
<accession>K1L3V1</accession>
<gene>
    <name evidence="2" type="ORF">B879_00176</name>
</gene>
<proteinExistence type="predicted"/>
<name>K1L3V1_CECL9</name>
<comment type="caution">
    <text evidence="2">The sequence shown here is derived from an EMBL/GenBank/DDBJ whole genome shotgun (WGS) entry which is preliminary data.</text>
</comment>
<keyword evidence="1" id="KW-0812">Transmembrane</keyword>